<keyword evidence="4" id="KW-1133">Transmembrane helix</keyword>
<gene>
    <name evidence="8 9 10 11 12" type="primary">LRRC3</name>
</gene>
<dbReference type="KEGG" id="pmrn:116948579"/>
<reference evidence="8 9" key="1">
    <citation type="submission" date="2025-04" db="UniProtKB">
        <authorList>
            <consortium name="RefSeq"/>
        </authorList>
    </citation>
    <scope>IDENTIFICATION</scope>
    <source>
        <tissue evidence="8 9">Sperm</tissue>
    </source>
</reference>
<feature type="domain" description="LRRNT" evidence="6">
    <location>
        <begin position="36"/>
        <end position="72"/>
    </location>
</feature>
<evidence type="ECO:0000259" key="6">
    <source>
        <dbReference type="SMART" id="SM00013"/>
    </source>
</evidence>
<keyword evidence="4" id="KW-0472">Membrane</keyword>
<sequence length="265" mass="29967">MVRVGSILVQNLLVSPSLVLPNVMLLVAFCAQSGASCPHECDCGKQDDHTLVQCSNRSLKEIPMDLPNDTTILKLDSNQITVVPDGAFRSLQRLQQLDLSHNRIEALANGAFRGANQHLQLLDLSENRLQELPRDAFRGLTAKTKLHRNPLHCDCDLQELFVEIRRWLDTSADMGSQVVCESAAQDQYRGVPVLELIDTVNLCNHRTMDVAMLVTMFGWFTMVISYVVYYVRQNQEDTRRHLEYLKSLQSKQKTPDESDNISTVL</sequence>
<dbReference type="Gene3D" id="3.80.10.10">
    <property type="entry name" value="Ribonuclease Inhibitor"/>
    <property type="match status" value="1"/>
</dbReference>
<dbReference type="SUPFAM" id="SSF52058">
    <property type="entry name" value="L domain-like"/>
    <property type="match status" value="1"/>
</dbReference>
<dbReference type="SMART" id="SM00013">
    <property type="entry name" value="LRRNT"/>
    <property type="match status" value="1"/>
</dbReference>
<evidence type="ECO:0000256" key="3">
    <source>
        <dbReference type="ARBA" id="ARBA00022737"/>
    </source>
</evidence>
<dbReference type="RefSeq" id="XP_032821269.1">
    <property type="nucleotide sequence ID" value="XM_032965378.1"/>
</dbReference>
<evidence type="ECO:0000256" key="1">
    <source>
        <dbReference type="ARBA" id="ARBA00022614"/>
    </source>
</evidence>
<dbReference type="InterPro" id="IPR032675">
    <property type="entry name" value="LRR_dom_sf"/>
</dbReference>
<keyword evidence="7" id="KW-1185">Reference proteome</keyword>
<feature type="signal peptide" evidence="5">
    <location>
        <begin position="1"/>
        <end position="36"/>
    </location>
</feature>
<dbReference type="Pfam" id="PF00560">
    <property type="entry name" value="LRR_1"/>
    <property type="match status" value="1"/>
</dbReference>
<organism evidence="7 10">
    <name type="scientific">Petromyzon marinus</name>
    <name type="common">Sea lamprey</name>
    <dbReference type="NCBI Taxonomy" id="7757"/>
    <lineage>
        <taxon>Eukaryota</taxon>
        <taxon>Metazoa</taxon>
        <taxon>Chordata</taxon>
        <taxon>Craniata</taxon>
        <taxon>Vertebrata</taxon>
        <taxon>Cyclostomata</taxon>
        <taxon>Hyperoartia</taxon>
        <taxon>Petromyzontiformes</taxon>
        <taxon>Petromyzontidae</taxon>
        <taxon>Petromyzon</taxon>
    </lineage>
</organism>
<keyword evidence="1" id="KW-0433">Leucine-rich repeat</keyword>
<evidence type="ECO:0000256" key="5">
    <source>
        <dbReference type="SAM" id="SignalP"/>
    </source>
</evidence>
<evidence type="ECO:0000313" key="10">
    <source>
        <dbReference type="RefSeq" id="XP_032821269.1"/>
    </source>
</evidence>
<proteinExistence type="predicted"/>
<dbReference type="Proteomes" id="UP001318040">
    <property type="component" value="Chromosome 34"/>
</dbReference>
<dbReference type="RefSeq" id="XP_032821271.1">
    <property type="nucleotide sequence ID" value="XM_032965380.1"/>
</dbReference>
<dbReference type="RefSeq" id="XP_032821267.1">
    <property type="nucleotide sequence ID" value="XM_032965376.1"/>
</dbReference>
<dbReference type="CTD" id="81543"/>
<dbReference type="GeneID" id="116948579"/>
<dbReference type="AlphaFoldDB" id="A0AAJ7X4J5"/>
<evidence type="ECO:0000313" key="7">
    <source>
        <dbReference type="Proteomes" id="UP001318040"/>
    </source>
</evidence>
<dbReference type="InterPro" id="IPR001611">
    <property type="entry name" value="Leu-rich_rpt"/>
</dbReference>
<evidence type="ECO:0000313" key="8">
    <source>
        <dbReference type="RefSeq" id="XP_032821267.1"/>
    </source>
</evidence>
<feature type="transmembrane region" description="Helical" evidence="4">
    <location>
        <begin position="210"/>
        <end position="231"/>
    </location>
</feature>
<feature type="chain" id="PRO_5044709679" evidence="5">
    <location>
        <begin position="37"/>
        <end position="265"/>
    </location>
</feature>
<dbReference type="PRINTS" id="PR00019">
    <property type="entry name" value="LEURICHRPT"/>
</dbReference>
<evidence type="ECO:0000313" key="11">
    <source>
        <dbReference type="RefSeq" id="XP_032821271.1"/>
    </source>
</evidence>
<keyword evidence="3" id="KW-0677">Repeat</keyword>
<dbReference type="InterPro" id="IPR000372">
    <property type="entry name" value="LRRNT"/>
</dbReference>
<keyword evidence="2 5" id="KW-0732">Signal</keyword>
<dbReference type="PROSITE" id="PS51450">
    <property type="entry name" value="LRR"/>
    <property type="match status" value="2"/>
</dbReference>
<dbReference type="PANTHER" id="PTHR24366:SF171">
    <property type="entry name" value="LEUCINE RICH REPEAT NEURONAL 4"/>
    <property type="match status" value="1"/>
</dbReference>
<evidence type="ECO:0000256" key="2">
    <source>
        <dbReference type="ARBA" id="ARBA00022729"/>
    </source>
</evidence>
<evidence type="ECO:0000313" key="12">
    <source>
        <dbReference type="RefSeq" id="XP_032821272.1"/>
    </source>
</evidence>
<name>A0AAJ7X4J5_PETMA</name>
<evidence type="ECO:0000256" key="4">
    <source>
        <dbReference type="SAM" id="Phobius"/>
    </source>
</evidence>
<evidence type="ECO:0000313" key="9">
    <source>
        <dbReference type="RefSeq" id="XP_032821268.1"/>
    </source>
</evidence>
<dbReference type="RefSeq" id="XP_032821272.1">
    <property type="nucleotide sequence ID" value="XM_032965381.1"/>
</dbReference>
<dbReference type="Pfam" id="PF13855">
    <property type="entry name" value="LRR_8"/>
    <property type="match status" value="1"/>
</dbReference>
<keyword evidence="4" id="KW-0812">Transmembrane</keyword>
<protein>
    <submittedName>
        <fullName evidence="8 9">Leucine-rich repeat-containing protein 3</fullName>
    </submittedName>
</protein>
<dbReference type="InterPro" id="IPR003591">
    <property type="entry name" value="Leu-rich_rpt_typical-subtyp"/>
</dbReference>
<dbReference type="Pfam" id="PF01462">
    <property type="entry name" value="LRRNT"/>
    <property type="match status" value="1"/>
</dbReference>
<dbReference type="RefSeq" id="XP_032821268.1">
    <property type="nucleotide sequence ID" value="XM_032965377.1"/>
</dbReference>
<dbReference type="SMART" id="SM00369">
    <property type="entry name" value="LRR_TYP"/>
    <property type="match status" value="3"/>
</dbReference>
<accession>A0AAJ7X4J5</accession>
<dbReference type="PANTHER" id="PTHR24366">
    <property type="entry name" value="IG(IMMUNOGLOBULIN) AND LRR(LEUCINE RICH REPEAT) DOMAINS"/>
    <property type="match status" value="1"/>
</dbReference>